<proteinExistence type="predicted"/>
<organism evidence="2 3">
    <name type="scientific">Rhizopus oryzae</name>
    <name type="common">Mucormycosis agent</name>
    <name type="synonym">Rhizopus arrhizus var. delemar</name>
    <dbReference type="NCBI Taxonomy" id="64495"/>
    <lineage>
        <taxon>Eukaryota</taxon>
        <taxon>Fungi</taxon>
        <taxon>Fungi incertae sedis</taxon>
        <taxon>Mucoromycota</taxon>
        <taxon>Mucoromycotina</taxon>
        <taxon>Mucoromycetes</taxon>
        <taxon>Mucorales</taxon>
        <taxon>Mucorineae</taxon>
        <taxon>Rhizopodaceae</taxon>
        <taxon>Rhizopus</taxon>
    </lineage>
</organism>
<dbReference type="AlphaFoldDB" id="A0A9P6XLA6"/>
<dbReference type="Proteomes" id="UP000717996">
    <property type="component" value="Unassembled WGS sequence"/>
</dbReference>
<feature type="region of interest" description="Disordered" evidence="1">
    <location>
        <begin position="1"/>
        <end position="57"/>
    </location>
</feature>
<protein>
    <submittedName>
        <fullName evidence="2">Uncharacterized protein</fullName>
    </submittedName>
</protein>
<gene>
    <name evidence="2" type="ORF">G6F51_014775</name>
</gene>
<dbReference type="EMBL" id="JAANIT010018436">
    <property type="protein sequence ID" value="KAG1519355.1"/>
    <property type="molecule type" value="Genomic_DNA"/>
</dbReference>
<accession>A0A9P6XLA6</accession>
<name>A0A9P6XLA6_RHIOR</name>
<evidence type="ECO:0000313" key="3">
    <source>
        <dbReference type="Proteomes" id="UP000717996"/>
    </source>
</evidence>
<reference evidence="2" key="1">
    <citation type="journal article" date="2020" name="Microb. Genom.">
        <title>Genetic diversity of clinical and environmental Mucorales isolates obtained from an investigation of mucormycosis cases among solid organ transplant recipients.</title>
        <authorList>
            <person name="Nguyen M.H."/>
            <person name="Kaul D."/>
            <person name="Muto C."/>
            <person name="Cheng S.J."/>
            <person name="Richter R.A."/>
            <person name="Bruno V.M."/>
            <person name="Liu G."/>
            <person name="Beyhan S."/>
            <person name="Sundermann A.J."/>
            <person name="Mounaud S."/>
            <person name="Pasculle A.W."/>
            <person name="Nierman W.C."/>
            <person name="Driscoll E."/>
            <person name="Cumbie R."/>
            <person name="Clancy C.J."/>
            <person name="Dupont C.L."/>
        </authorList>
    </citation>
    <scope>NUCLEOTIDE SEQUENCE</scope>
    <source>
        <strain evidence="2">GL16</strain>
    </source>
</reference>
<sequence>MPARDGRRSPRPAVPAMRSARADRNRPQPDAALPANRTPRRRTMAGAQPPPAWPLWPASTAREKLPVRAVRLALLYG</sequence>
<evidence type="ECO:0000313" key="2">
    <source>
        <dbReference type="EMBL" id="KAG1519355.1"/>
    </source>
</evidence>
<evidence type="ECO:0000256" key="1">
    <source>
        <dbReference type="SAM" id="MobiDB-lite"/>
    </source>
</evidence>
<comment type="caution">
    <text evidence="2">The sequence shown here is derived from an EMBL/GenBank/DDBJ whole genome shotgun (WGS) entry which is preliminary data.</text>
</comment>